<sequence length="331" mass="37546">MSDLLFHFTIVRNSYKIRLFQHSRSIVYKGDKRMNIQMLECFVVVSEEKNITSAAQKLFISQPAVSRQIQNLELELKAKLFHRTKPYLTLTATGESVLVQAQEIVNRCKNLKPEFLKQTNNLSGTLKIGFCGNLEYTSLFNCVSAMAEKYPLCKINFSKANMGVLYHDLMKGEYDIVFSPLTGFEDNEQIRTYGIIYAPYVLAVSIHHKFAERDCVSLSELSSEKFITFVRRESKAHSDMLIIDCKKAGFSPDIIAEVGDVYTYLLMIAANQGVALVGENLCEISPCGIIFVPIEEFSERQIVSGAAWIKNRESPICAAFIQELKKLYPQK</sequence>
<dbReference type="Pfam" id="PF00126">
    <property type="entry name" value="HTH_1"/>
    <property type="match status" value="1"/>
</dbReference>
<dbReference type="PANTHER" id="PTHR30346">
    <property type="entry name" value="TRANSCRIPTIONAL DUAL REGULATOR HCAR-RELATED"/>
    <property type="match status" value="1"/>
</dbReference>
<evidence type="ECO:0000256" key="1">
    <source>
        <dbReference type="ARBA" id="ARBA00009437"/>
    </source>
</evidence>
<dbReference type="AlphaFoldDB" id="A0A644XJA8"/>
<keyword evidence="3" id="KW-0238">DNA-binding</keyword>
<evidence type="ECO:0000313" key="6">
    <source>
        <dbReference type="EMBL" id="MPM16179.1"/>
    </source>
</evidence>
<dbReference type="GO" id="GO:0003677">
    <property type="term" value="F:DNA binding"/>
    <property type="evidence" value="ECO:0007669"/>
    <property type="project" value="UniProtKB-KW"/>
</dbReference>
<dbReference type="EMBL" id="VSSQ01002565">
    <property type="protein sequence ID" value="MPM16179.1"/>
    <property type="molecule type" value="Genomic_DNA"/>
</dbReference>
<dbReference type="FunFam" id="1.10.10.10:FF:000001">
    <property type="entry name" value="LysR family transcriptional regulator"/>
    <property type="match status" value="1"/>
</dbReference>
<evidence type="ECO:0000256" key="3">
    <source>
        <dbReference type="ARBA" id="ARBA00023125"/>
    </source>
</evidence>
<dbReference type="SUPFAM" id="SSF46785">
    <property type="entry name" value="Winged helix' DNA-binding domain"/>
    <property type="match status" value="1"/>
</dbReference>
<comment type="similarity">
    <text evidence="1">Belongs to the LysR transcriptional regulatory family.</text>
</comment>
<protein>
    <submittedName>
        <fullName evidence="6">HTH-type transcriptional regulator GltC</fullName>
    </submittedName>
</protein>
<evidence type="ECO:0000259" key="5">
    <source>
        <dbReference type="PROSITE" id="PS50931"/>
    </source>
</evidence>
<dbReference type="PROSITE" id="PS50931">
    <property type="entry name" value="HTH_LYSR"/>
    <property type="match status" value="1"/>
</dbReference>
<dbReference type="Pfam" id="PF03466">
    <property type="entry name" value="LysR_substrate"/>
    <property type="match status" value="1"/>
</dbReference>
<comment type="caution">
    <text evidence="6">The sequence shown here is derived from an EMBL/GenBank/DDBJ whole genome shotgun (WGS) entry which is preliminary data.</text>
</comment>
<keyword evidence="2" id="KW-0805">Transcription regulation</keyword>
<dbReference type="CDD" id="cd08414">
    <property type="entry name" value="PBP2_LTTR_aromatics_like"/>
    <property type="match status" value="1"/>
</dbReference>
<keyword evidence="4" id="KW-0804">Transcription</keyword>
<dbReference type="InterPro" id="IPR036390">
    <property type="entry name" value="WH_DNA-bd_sf"/>
</dbReference>
<reference evidence="6" key="1">
    <citation type="submission" date="2019-08" db="EMBL/GenBank/DDBJ databases">
        <authorList>
            <person name="Kucharzyk K."/>
            <person name="Murdoch R.W."/>
            <person name="Higgins S."/>
            <person name="Loffler F."/>
        </authorList>
    </citation>
    <scope>NUCLEOTIDE SEQUENCE</scope>
</reference>
<dbReference type="Gene3D" id="1.10.10.10">
    <property type="entry name" value="Winged helix-like DNA-binding domain superfamily/Winged helix DNA-binding domain"/>
    <property type="match status" value="1"/>
</dbReference>
<evidence type="ECO:0000256" key="2">
    <source>
        <dbReference type="ARBA" id="ARBA00023015"/>
    </source>
</evidence>
<proteinExistence type="inferred from homology"/>
<gene>
    <name evidence="6" type="primary">gltC_12</name>
    <name evidence="6" type="ORF">SDC9_62555</name>
</gene>
<feature type="domain" description="HTH lysR-type" evidence="5">
    <location>
        <begin position="34"/>
        <end position="91"/>
    </location>
</feature>
<dbReference type="PRINTS" id="PR00039">
    <property type="entry name" value="HTHLYSR"/>
</dbReference>
<name>A0A644XJA8_9ZZZZ</name>
<dbReference type="InterPro" id="IPR000847">
    <property type="entry name" value="LysR_HTH_N"/>
</dbReference>
<dbReference type="SUPFAM" id="SSF53850">
    <property type="entry name" value="Periplasmic binding protein-like II"/>
    <property type="match status" value="1"/>
</dbReference>
<dbReference type="InterPro" id="IPR036388">
    <property type="entry name" value="WH-like_DNA-bd_sf"/>
</dbReference>
<evidence type="ECO:0000256" key="4">
    <source>
        <dbReference type="ARBA" id="ARBA00023163"/>
    </source>
</evidence>
<dbReference type="GO" id="GO:0032993">
    <property type="term" value="C:protein-DNA complex"/>
    <property type="evidence" value="ECO:0007669"/>
    <property type="project" value="TreeGrafter"/>
</dbReference>
<dbReference type="Gene3D" id="3.40.190.10">
    <property type="entry name" value="Periplasmic binding protein-like II"/>
    <property type="match status" value="2"/>
</dbReference>
<dbReference type="PANTHER" id="PTHR30346:SF0">
    <property type="entry name" value="HCA OPERON TRANSCRIPTIONAL ACTIVATOR HCAR"/>
    <property type="match status" value="1"/>
</dbReference>
<dbReference type="InterPro" id="IPR005119">
    <property type="entry name" value="LysR_subst-bd"/>
</dbReference>
<accession>A0A644XJA8</accession>
<dbReference type="GO" id="GO:0003700">
    <property type="term" value="F:DNA-binding transcription factor activity"/>
    <property type="evidence" value="ECO:0007669"/>
    <property type="project" value="InterPro"/>
</dbReference>
<organism evidence="6">
    <name type="scientific">bioreactor metagenome</name>
    <dbReference type="NCBI Taxonomy" id="1076179"/>
    <lineage>
        <taxon>unclassified sequences</taxon>
        <taxon>metagenomes</taxon>
        <taxon>ecological metagenomes</taxon>
    </lineage>
</organism>